<dbReference type="EMBL" id="VMBG01000002">
    <property type="protein sequence ID" value="TSJ76945.1"/>
    <property type="molecule type" value="Genomic_DNA"/>
</dbReference>
<comment type="caution">
    <text evidence="9">The sequence shown here is derived from an EMBL/GenBank/DDBJ whole genome shotgun (WGS) entry which is preliminary data.</text>
</comment>
<keyword evidence="3" id="KW-1003">Cell membrane</keyword>
<dbReference type="InterPro" id="IPR003400">
    <property type="entry name" value="ExbD"/>
</dbReference>
<organism evidence="9 10">
    <name type="scientific">Rariglobus hedericola</name>
    <dbReference type="NCBI Taxonomy" id="2597822"/>
    <lineage>
        <taxon>Bacteria</taxon>
        <taxon>Pseudomonadati</taxon>
        <taxon>Verrucomicrobiota</taxon>
        <taxon>Opitutia</taxon>
        <taxon>Opitutales</taxon>
        <taxon>Opitutaceae</taxon>
        <taxon>Rariglobus</taxon>
    </lineage>
</organism>
<comment type="similarity">
    <text evidence="2 7">Belongs to the ExbD/TolR family.</text>
</comment>
<gene>
    <name evidence="9" type="ORF">FPL22_12580</name>
</gene>
<evidence type="ECO:0000256" key="6">
    <source>
        <dbReference type="ARBA" id="ARBA00023136"/>
    </source>
</evidence>
<dbReference type="Pfam" id="PF02472">
    <property type="entry name" value="ExbD"/>
    <property type="match status" value="1"/>
</dbReference>
<keyword evidence="7" id="KW-0813">Transport</keyword>
<name>A0A556QJW3_9BACT</name>
<accession>A0A556QJW3</accession>
<evidence type="ECO:0000256" key="4">
    <source>
        <dbReference type="ARBA" id="ARBA00022692"/>
    </source>
</evidence>
<evidence type="ECO:0000313" key="10">
    <source>
        <dbReference type="Proteomes" id="UP000315648"/>
    </source>
</evidence>
<keyword evidence="4 7" id="KW-0812">Transmembrane</keyword>
<proteinExistence type="inferred from homology"/>
<feature type="transmembrane region" description="Helical" evidence="8">
    <location>
        <begin position="12"/>
        <end position="35"/>
    </location>
</feature>
<comment type="subcellular location">
    <subcellularLocation>
        <location evidence="1">Cell membrane</location>
        <topology evidence="1">Single-pass membrane protein</topology>
    </subcellularLocation>
    <subcellularLocation>
        <location evidence="7">Cell membrane</location>
        <topology evidence="7">Single-pass type II membrane protein</topology>
    </subcellularLocation>
</comment>
<evidence type="ECO:0000313" key="9">
    <source>
        <dbReference type="EMBL" id="TSJ76945.1"/>
    </source>
</evidence>
<evidence type="ECO:0000256" key="8">
    <source>
        <dbReference type="SAM" id="Phobius"/>
    </source>
</evidence>
<sequence>MKMPIQQANPDVGFQIAPMIDVVFVILVFFMALAAQIKIEQILQTKLPGISVSSATTEFVDEQILSVSEDGEVSLNDESYDSPQSRELPQLTGTLMRLKSSSDAAKSKLVVTLISNPESPYYRTIDVLNALAVAGITNVTFTSDSEE</sequence>
<dbReference type="GO" id="GO:0015031">
    <property type="term" value="P:protein transport"/>
    <property type="evidence" value="ECO:0007669"/>
    <property type="project" value="UniProtKB-KW"/>
</dbReference>
<evidence type="ECO:0000256" key="1">
    <source>
        <dbReference type="ARBA" id="ARBA00004162"/>
    </source>
</evidence>
<dbReference type="Proteomes" id="UP000315648">
    <property type="component" value="Unassembled WGS sequence"/>
</dbReference>
<evidence type="ECO:0000256" key="2">
    <source>
        <dbReference type="ARBA" id="ARBA00005811"/>
    </source>
</evidence>
<keyword evidence="5 8" id="KW-1133">Transmembrane helix</keyword>
<protein>
    <submittedName>
        <fullName evidence="9">Biopolymer transporter ExbD</fullName>
    </submittedName>
</protein>
<evidence type="ECO:0000256" key="5">
    <source>
        <dbReference type="ARBA" id="ARBA00022989"/>
    </source>
</evidence>
<dbReference type="AlphaFoldDB" id="A0A556QJW3"/>
<dbReference type="GO" id="GO:0022857">
    <property type="term" value="F:transmembrane transporter activity"/>
    <property type="evidence" value="ECO:0007669"/>
    <property type="project" value="InterPro"/>
</dbReference>
<dbReference type="OrthoDB" id="9795794at2"/>
<keyword evidence="10" id="KW-1185">Reference proteome</keyword>
<dbReference type="RefSeq" id="WP_144230766.1">
    <property type="nucleotide sequence ID" value="NZ_CBCRVV010000006.1"/>
</dbReference>
<reference evidence="9 10" key="1">
    <citation type="submission" date="2019-07" db="EMBL/GenBank/DDBJ databases">
        <title>Description of 53C-WASEF.</title>
        <authorList>
            <person name="Pitt A."/>
            <person name="Hahn M.W."/>
        </authorList>
    </citation>
    <scope>NUCLEOTIDE SEQUENCE [LARGE SCALE GENOMIC DNA]</scope>
    <source>
        <strain evidence="9 10">53C-WASEF</strain>
    </source>
</reference>
<evidence type="ECO:0000256" key="7">
    <source>
        <dbReference type="RuleBase" id="RU003879"/>
    </source>
</evidence>
<keyword evidence="7" id="KW-0653">Protein transport</keyword>
<dbReference type="PANTHER" id="PTHR30558">
    <property type="entry name" value="EXBD MEMBRANE COMPONENT OF PMF-DRIVEN MACROMOLECULE IMPORT SYSTEM"/>
    <property type="match status" value="1"/>
</dbReference>
<dbReference type="GO" id="GO:0005886">
    <property type="term" value="C:plasma membrane"/>
    <property type="evidence" value="ECO:0007669"/>
    <property type="project" value="UniProtKB-SubCell"/>
</dbReference>
<evidence type="ECO:0000256" key="3">
    <source>
        <dbReference type="ARBA" id="ARBA00022475"/>
    </source>
</evidence>
<keyword evidence="6 8" id="KW-0472">Membrane</keyword>